<dbReference type="PANTHER" id="PTHR30137">
    <property type="entry name" value="LUCIFERASE-LIKE MONOOXYGENASE"/>
    <property type="match status" value="1"/>
</dbReference>
<dbReference type="InterPro" id="IPR036661">
    <property type="entry name" value="Luciferase-like_sf"/>
</dbReference>
<dbReference type="InterPro" id="IPR050766">
    <property type="entry name" value="Bact_Lucif_Oxidored"/>
</dbReference>
<keyword evidence="5" id="KW-1185">Reference proteome</keyword>
<evidence type="ECO:0000256" key="2">
    <source>
        <dbReference type="ARBA" id="ARBA00023033"/>
    </source>
</evidence>
<evidence type="ECO:0000313" key="5">
    <source>
        <dbReference type="Proteomes" id="UP000019140"/>
    </source>
</evidence>
<dbReference type="PATRIC" id="fig|1429439.4.peg.912"/>
<dbReference type="SUPFAM" id="SSF51679">
    <property type="entry name" value="Bacterial luciferase-like"/>
    <property type="match status" value="1"/>
</dbReference>
<organism evidence="4 5">
    <name type="scientific">Candidatus Entotheonella gemina</name>
    <dbReference type="NCBI Taxonomy" id="1429439"/>
    <lineage>
        <taxon>Bacteria</taxon>
        <taxon>Pseudomonadati</taxon>
        <taxon>Nitrospinota/Tectimicrobiota group</taxon>
        <taxon>Candidatus Tectimicrobiota</taxon>
        <taxon>Candidatus Entotheonellia</taxon>
        <taxon>Candidatus Entotheonellales</taxon>
        <taxon>Candidatus Entotheonellaceae</taxon>
        <taxon>Candidatus Entotheonella</taxon>
    </lineage>
</organism>
<evidence type="ECO:0000259" key="3">
    <source>
        <dbReference type="Pfam" id="PF00296"/>
    </source>
</evidence>
<dbReference type="GO" id="GO:0005829">
    <property type="term" value="C:cytosol"/>
    <property type="evidence" value="ECO:0007669"/>
    <property type="project" value="TreeGrafter"/>
</dbReference>
<keyword evidence="2" id="KW-0503">Monooxygenase</keyword>
<dbReference type="Proteomes" id="UP000019140">
    <property type="component" value="Unassembled WGS sequence"/>
</dbReference>
<gene>
    <name evidence="4" type="ORF">ETSY2_05385</name>
</gene>
<dbReference type="GO" id="GO:0004497">
    <property type="term" value="F:monooxygenase activity"/>
    <property type="evidence" value="ECO:0007669"/>
    <property type="project" value="UniProtKB-KW"/>
</dbReference>
<dbReference type="GO" id="GO:0016705">
    <property type="term" value="F:oxidoreductase activity, acting on paired donors, with incorporation or reduction of molecular oxygen"/>
    <property type="evidence" value="ECO:0007669"/>
    <property type="project" value="InterPro"/>
</dbReference>
<dbReference type="InterPro" id="IPR011251">
    <property type="entry name" value="Luciferase-like_dom"/>
</dbReference>
<name>W4MFM1_9BACT</name>
<dbReference type="Pfam" id="PF00296">
    <property type="entry name" value="Bac_luciferase"/>
    <property type="match status" value="1"/>
</dbReference>
<sequence length="408" mass="45961">MHLMYFTEQPMSAYPAEEALKQGGVSALMFSNKYFDPAEGSRLYNERLTEYLYAEEMGVDGIMLNEHHNAPFCMQARVNMFASILAAQTERVKIVLLGNPLPVNDNPIQIAEELGMIDMVSKGRLVSGFVRGGGTEQLANNVNPAYNRERFAEAHDLIVKIWSEPGPFRWEGNHYQFRVVNPWSLPLQKPHPRIWIPGVSSAETVIWAAEHRYPYICLNTTVQQTLDIWGMYDDAARRVGYEPGPEQRGYLIRCHVADNKEKALQNGQEFMWMLGEFTGLGHPVWFSPPGYSSAASRKLRAQTQVGRRADPFEKQLAEKNIICGTPDEVIASLREILRETRPSILALWGNDGKVSHKDSMDCIRLMGQEVMPALREIGDELGLNSPFDLDTPVSLAQTPEQELNPVGV</sequence>
<dbReference type="HOGENOM" id="CLU_027853_1_4_7"/>
<reference evidence="4 5" key="1">
    <citation type="journal article" date="2014" name="Nature">
        <title>An environmental bacterial taxon with a large and distinct metabolic repertoire.</title>
        <authorList>
            <person name="Wilson M.C."/>
            <person name="Mori T."/>
            <person name="Ruckert C."/>
            <person name="Uria A.R."/>
            <person name="Helf M.J."/>
            <person name="Takada K."/>
            <person name="Gernert C."/>
            <person name="Steffens U.A."/>
            <person name="Heycke N."/>
            <person name="Schmitt S."/>
            <person name="Rinke C."/>
            <person name="Helfrich E.J."/>
            <person name="Brachmann A.O."/>
            <person name="Gurgui C."/>
            <person name="Wakimoto T."/>
            <person name="Kracht M."/>
            <person name="Crusemann M."/>
            <person name="Hentschel U."/>
            <person name="Abe I."/>
            <person name="Matsunaga S."/>
            <person name="Kalinowski J."/>
            <person name="Takeyama H."/>
            <person name="Piel J."/>
        </authorList>
    </citation>
    <scope>NUCLEOTIDE SEQUENCE [LARGE SCALE GENOMIC DNA]</scope>
    <source>
        <strain evidence="5">TSY2</strain>
    </source>
</reference>
<feature type="domain" description="Luciferase-like" evidence="3">
    <location>
        <begin position="52"/>
        <end position="340"/>
    </location>
</feature>
<comment type="caution">
    <text evidence="4">The sequence shown here is derived from an EMBL/GenBank/DDBJ whole genome shotgun (WGS) entry which is preliminary data.</text>
</comment>
<dbReference type="Gene3D" id="3.20.20.30">
    <property type="entry name" value="Luciferase-like domain"/>
    <property type="match status" value="1"/>
</dbReference>
<dbReference type="EMBL" id="AZHX01000223">
    <property type="protein sequence ID" value="ETX08447.1"/>
    <property type="molecule type" value="Genomic_DNA"/>
</dbReference>
<dbReference type="PANTHER" id="PTHR30137:SF8">
    <property type="entry name" value="BLR5498 PROTEIN"/>
    <property type="match status" value="1"/>
</dbReference>
<accession>W4MFM1</accession>
<keyword evidence="1" id="KW-0560">Oxidoreductase</keyword>
<evidence type="ECO:0000313" key="4">
    <source>
        <dbReference type="EMBL" id="ETX08447.1"/>
    </source>
</evidence>
<dbReference type="AlphaFoldDB" id="W4MFM1"/>
<evidence type="ECO:0000256" key="1">
    <source>
        <dbReference type="ARBA" id="ARBA00023002"/>
    </source>
</evidence>
<proteinExistence type="predicted"/>
<protein>
    <recommendedName>
        <fullName evidence="3">Luciferase-like domain-containing protein</fullName>
    </recommendedName>
</protein>